<protein>
    <recommendedName>
        <fullName evidence="5">DUF2933 domain-containing protein</fullName>
    </recommendedName>
</protein>
<accession>A0A9X1L907</accession>
<evidence type="ECO:0000256" key="2">
    <source>
        <dbReference type="SAM" id="Phobius"/>
    </source>
</evidence>
<reference evidence="3" key="1">
    <citation type="submission" date="2021-10" db="EMBL/GenBank/DDBJ databases">
        <title>Roseicella aerolatum sp. nov., isolated from aerosols of e-waste dismantling site.</title>
        <authorList>
            <person name="Qin T."/>
        </authorList>
    </citation>
    <scope>NUCLEOTIDE SEQUENCE</scope>
    <source>
        <strain evidence="3">GB24</strain>
    </source>
</reference>
<keyword evidence="2" id="KW-0812">Transmembrane</keyword>
<feature type="region of interest" description="Disordered" evidence="1">
    <location>
        <begin position="86"/>
        <end position="112"/>
    </location>
</feature>
<feature type="compositionally biased region" description="Low complexity" evidence="1">
    <location>
        <begin position="90"/>
        <end position="102"/>
    </location>
</feature>
<keyword evidence="2" id="KW-1133">Transmembrane helix</keyword>
<keyword evidence="2" id="KW-0472">Membrane</keyword>
<dbReference type="EMBL" id="JAJAQI010000022">
    <property type="protein sequence ID" value="MCB4823104.1"/>
    <property type="molecule type" value="Genomic_DNA"/>
</dbReference>
<keyword evidence="4" id="KW-1185">Reference proteome</keyword>
<name>A0A9X1L907_9PROT</name>
<comment type="caution">
    <text evidence="3">The sequence shown here is derived from an EMBL/GenBank/DDBJ whole genome shotgun (WGS) entry which is preliminary data.</text>
</comment>
<dbReference type="AlphaFoldDB" id="A0A9X1L907"/>
<feature type="transmembrane region" description="Helical" evidence="2">
    <location>
        <begin position="33"/>
        <end position="54"/>
    </location>
</feature>
<feature type="transmembrane region" description="Helical" evidence="2">
    <location>
        <begin position="60"/>
        <end position="81"/>
    </location>
</feature>
<dbReference type="RefSeq" id="WP_226609393.1">
    <property type="nucleotide sequence ID" value="NZ_JAJAQI010000022.1"/>
</dbReference>
<evidence type="ECO:0000313" key="3">
    <source>
        <dbReference type="EMBL" id="MCB4823104.1"/>
    </source>
</evidence>
<evidence type="ECO:0008006" key="5">
    <source>
        <dbReference type="Google" id="ProtNLM"/>
    </source>
</evidence>
<feature type="region of interest" description="Disordered" evidence="1">
    <location>
        <begin position="1"/>
        <end position="23"/>
    </location>
</feature>
<evidence type="ECO:0000313" key="4">
    <source>
        <dbReference type="Proteomes" id="UP001139311"/>
    </source>
</evidence>
<sequence>MQTTATNTPSPSSSAGCCGAASSSGRWFANRKILLTAVVVVALGGAAAFGGWGWLVAAGLAPLLLSVLPCLVMCGVGLCMMRKGAGGGTANASADGAATAAAPIHRREGGVA</sequence>
<organism evidence="3 4">
    <name type="scientific">Roseicella aerolata</name>
    <dbReference type="NCBI Taxonomy" id="2883479"/>
    <lineage>
        <taxon>Bacteria</taxon>
        <taxon>Pseudomonadati</taxon>
        <taxon>Pseudomonadota</taxon>
        <taxon>Alphaproteobacteria</taxon>
        <taxon>Acetobacterales</taxon>
        <taxon>Roseomonadaceae</taxon>
        <taxon>Roseicella</taxon>
    </lineage>
</organism>
<dbReference type="Proteomes" id="UP001139311">
    <property type="component" value="Unassembled WGS sequence"/>
</dbReference>
<gene>
    <name evidence="3" type="ORF">LHA35_15320</name>
</gene>
<evidence type="ECO:0000256" key="1">
    <source>
        <dbReference type="SAM" id="MobiDB-lite"/>
    </source>
</evidence>
<proteinExistence type="predicted"/>